<dbReference type="OrthoDB" id="8772861at2"/>
<evidence type="ECO:0000313" key="3">
    <source>
        <dbReference type="Proteomes" id="UP000472320"/>
    </source>
</evidence>
<feature type="signal peptide" evidence="1">
    <location>
        <begin position="1"/>
        <end position="17"/>
    </location>
</feature>
<sequence>MSLLVLLAAAAVGAAGADVDPDPAWLCTGKYYGAFVSPSGTSAKWPVLKSLPEHLRGKSTILLATPGAYAGGKSHVMYADTKSGKAYIEQAAGTLDSVVIFGPLPKIPCSDPAATDILDLAQFFMRTYADDLAAGDRKALANRYSRRGTIFIGGEWKEEVPFDKLSKEYASSWKPPVMFHWQGLAFEKIGDQAVMITGGVARSDQTGAASTSHSYAVLLVKEDGVLRIRMESGAPPARPQLSQR</sequence>
<feature type="chain" id="PRO_5026744732" description="Nuclear transport factor 2 family protein" evidence="1">
    <location>
        <begin position="18"/>
        <end position="244"/>
    </location>
</feature>
<dbReference type="Proteomes" id="UP000472320">
    <property type="component" value="Unassembled WGS sequence"/>
</dbReference>
<comment type="caution">
    <text evidence="2">The sequence shown here is derived from an EMBL/GenBank/DDBJ whole genome shotgun (WGS) entry which is preliminary data.</text>
</comment>
<evidence type="ECO:0000256" key="1">
    <source>
        <dbReference type="SAM" id="SignalP"/>
    </source>
</evidence>
<evidence type="ECO:0008006" key="4">
    <source>
        <dbReference type="Google" id="ProtNLM"/>
    </source>
</evidence>
<organism evidence="2 3">
    <name type="scientific">Massilia eburnea</name>
    <dbReference type="NCBI Taxonomy" id="1776165"/>
    <lineage>
        <taxon>Bacteria</taxon>
        <taxon>Pseudomonadati</taxon>
        <taxon>Pseudomonadota</taxon>
        <taxon>Betaproteobacteria</taxon>
        <taxon>Burkholderiales</taxon>
        <taxon>Oxalobacteraceae</taxon>
        <taxon>Telluria group</taxon>
        <taxon>Massilia</taxon>
    </lineage>
</organism>
<proteinExistence type="predicted"/>
<name>A0A6L6QAV5_9BURK</name>
<dbReference type="EMBL" id="WNKX01000002">
    <property type="protein sequence ID" value="MTW09572.1"/>
    <property type="molecule type" value="Genomic_DNA"/>
</dbReference>
<accession>A0A6L6QAV5</accession>
<protein>
    <recommendedName>
        <fullName evidence="4">Nuclear transport factor 2 family protein</fullName>
    </recommendedName>
</protein>
<keyword evidence="3" id="KW-1185">Reference proteome</keyword>
<reference evidence="2 3" key="1">
    <citation type="submission" date="2019-11" db="EMBL/GenBank/DDBJ databases">
        <title>Type strains purchased from KCTC, JCM and DSMZ.</title>
        <authorList>
            <person name="Lu H."/>
        </authorList>
    </citation>
    <scope>NUCLEOTIDE SEQUENCE [LARGE SCALE GENOMIC DNA]</scope>
    <source>
        <strain evidence="2 3">JCM 31587</strain>
    </source>
</reference>
<gene>
    <name evidence="2" type="ORF">GM658_03075</name>
</gene>
<keyword evidence="1" id="KW-0732">Signal</keyword>
<dbReference type="RefSeq" id="WP_155452553.1">
    <property type="nucleotide sequence ID" value="NZ_WNKX01000002.1"/>
</dbReference>
<evidence type="ECO:0000313" key="2">
    <source>
        <dbReference type="EMBL" id="MTW09572.1"/>
    </source>
</evidence>
<dbReference type="AlphaFoldDB" id="A0A6L6QAV5"/>